<dbReference type="AlphaFoldDB" id="A0A1G2EYY0"/>
<dbReference type="EMBL" id="MHMQ01000008">
    <property type="protein sequence ID" value="OGZ31024.1"/>
    <property type="molecule type" value="Genomic_DNA"/>
</dbReference>
<accession>A0A1G2EYY0</accession>
<gene>
    <name evidence="1" type="ORF">A2931_03395</name>
</gene>
<evidence type="ECO:0000313" key="2">
    <source>
        <dbReference type="Proteomes" id="UP000177486"/>
    </source>
</evidence>
<proteinExistence type="predicted"/>
<organism evidence="1 2">
    <name type="scientific">Candidatus Niyogibacteria bacterium RIFCSPLOWO2_01_FULL_45_48</name>
    <dbReference type="NCBI Taxonomy" id="1801724"/>
    <lineage>
        <taxon>Bacteria</taxon>
        <taxon>Candidatus Niyogiibacteriota</taxon>
    </lineage>
</organism>
<protein>
    <submittedName>
        <fullName evidence="1">Uncharacterized protein</fullName>
    </submittedName>
</protein>
<comment type="caution">
    <text evidence="1">The sequence shown here is derived from an EMBL/GenBank/DDBJ whole genome shotgun (WGS) entry which is preliminary data.</text>
</comment>
<evidence type="ECO:0000313" key="1">
    <source>
        <dbReference type="EMBL" id="OGZ31024.1"/>
    </source>
</evidence>
<name>A0A1G2EYY0_9BACT</name>
<reference evidence="1 2" key="1">
    <citation type="journal article" date="2016" name="Nat. Commun.">
        <title>Thousands of microbial genomes shed light on interconnected biogeochemical processes in an aquifer system.</title>
        <authorList>
            <person name="Anantharaman K."/>
            <person name="Brown C.T."/>
            <person name="Hug L.A."/>
            <person name="Sharon I."/>
            <person name="Castelle C.J."/>
            <person name="Probst A.J."/>
            <person name="Thomas B.C."/>
            <person name="Singh A."/>
            <person name="Wilkins M.J."/>
            <person name="Karaoz U."/>
            <person name="Brodie E.L."/>
            <person name="Williams K.H."/>
            <person name="Hubbard S.S."/>
            <person name="Banfield J.F."/>
        </authorList>
    </citation>
    <scope>NUCLEOTIDE SEQUENCE [LARGE SCALE GENOMIC DNA]</scope>
</reference>
<dbReference type="Proteomes" id="UP000177486">
    <property type="component" value="Unassembled WGS sequence"/>
</dbReference>
<sequence length="231" mass="27161">MNKKKIYLGKIKTVGKYTVWKVDGEYIRKNMNENFVIYDDSNHLSFIPRREFWIEKDSNPKEWNFFITNLVAKNWALESGLNPKKAERAGASAEKRERAKMFHIKNAGKTVLSKEKILKKIHKKLLKTPGKKISVWLVDGRAVRNLLSLDYEAGGHDRVYNFIPKKEIWIEQTLPKKEQEFILLHELHERFLMAEGKNYPRAHMGATIVEDYFRNHPKGLKPKIAKEAERQ</sequence>